<comment type="caution">
    <text evidence="2">The sequence shown here is derived from an EMBL/GenBank/DDBJ whole genome shotgun (WGS) entry which is preliminary data.</text>
</comment>
<evidence type="ECO:0000313" key="2">
    <source>
        <dbReference type="EMBL" id="MCL7025916.1"/>
    </source>
</evidence>
<evidence type="ECO:0000256" key="1">
    <source>
        <dbReference type="SAM" id="MobiDB-lite"/>
    </source>
</evidence>
<keyword evidence="3" id="KW-1185">Reference proteome</keyword>
<dbReference type="Gene3D" id="3.30.420.10">
    <property type="entry name" value="Ribonuclease H-like superfamily/Ribonuclease H"/>
    <property type="match status" value="1"/>
</dbReference>
<protein>
    <submittedName>
        <fullName evidence="2">Uncharacterized protein</fullName>
    </submittedName>
</protein>
<gene>
    <name evidence="2" type="ORF">MKW94_016107</name>
</gene>
<dbReference type="InterPro" id="IPR036397">
    <property type="entry name" value="RNaseH_sf"/>
</dbReference>
<organism evidence="2 3">
    <name type="scientific">Papaver nudicaule</name>
    <name type="common">Iceland poppy</name>
    <dbReference type="NCBI Taxonomy" id="74823"/>
    <lineage>
        <taxon>Eukaryota</taxon>
        <taxon>Viridiplantae</taxon>
        <taxon>Streptophyta</taxon>
        <taxon>Embryophyta</taxon>
        <taxon>Tracheophyta</taxon>
        <taxon>Spermatophyta</taxon>
        <taxon>Magnoliopsida</taxon>
        <taxon>Ranunculales</taxon>
        <taxon>Papaveraceae</taxon>
        <taxon>Papaveroideae</taxon>
        <taxon>Papaver</taxon>
    </lineage>
</organism>
<sequence length="392" mass="44479">MSVNFTAADDYVVYEPSLVPPWRHMEPEEPGYVSGSSLESHIGKKHNDSYTDDDDGTEEETEEEEENNDSDNDDEDGTEEETEEAHTTCPESYYEADIEDDLDLSNMNLSDQTLSSIREYNRRAKEFVRNIPSLKGWVDSWPSGNSSSMQISGYYFLNIFGYYRKKKKSGGYGVVLRDPYGRPVIASALAQSSGKSNLYHVLDGVNAGLSLAVKHGIYDLKLMCNSQFLDGRLRKIFRNVEPGFCCPANPECDGGCEICLSQYMGIDDKEYFKSLYPILVEILQKRYEIDAKANYFCLADVFRNDNKAAYCLAKQHAKDVFRYKLASPQTVYEPGTFSDELMMILWADCFVGRMKYSEQAIERDPVVQKRSTPLSDILNEIMSDIKAGKTDQ</sequence>
<reference evidence="2" key="1">
    <citation type="submission" date="2022-03" db="EMBL/GenBank/DDBJ databases">
        <title>A functionally conserved STORR gene fusion in Papaver species that diverged 16.8 million years ago.</title>
        <authorList>
            <person name="Catania T."/>
        </authorList>
    </citation>
    <scope>NUCLEOTIDE SEQUENCE</scope>
    <source>
        <strain evidence="2">S-191538</strain>
    </source>
</reference>
<name>A0AA41RYR6_PAPNU</name>
<dbReference type="GO" id="GO:0003676">
    <property type="term" value="F:nucleic acid binding"/>
    <property type="evidence" value="ECO:0007669"/>
    <property type="project" value="InterPro"/>
</dbReference>
<accession>A0AA41RYR6</accession>
<dbReference type="Proteomes" id="UP001177140">
    <property type="component" value="Unassembled WGS sequence"/>
</dbReference>
<evidence type="ECO:0000313" key="3">
    <source>
        <dbReference type="Proteomes" id="UP001177140"/>
    </source>
</evidence>
<dbReference type="AlphaFoldDB" id="A0AA41RYR6"/>
<feature type="compositionally biased region" description="Acidic residues" evidence="1">
    <location>
        <begin position="50"/>
        <end position="83"/>
    </location>
</feature>
<dbReference type="EMBL" id="JAJJMA010050702">
    <property type="protein sequence ID" value="MCL7025916.1"/>
    <property type="molecule type" value="Genomic_DNA"/>
</dbReference>
<feature type="region of interest" description="Disordered" evidence="1">
    <location>
        <begin position="19"/>
        <end position="94"/>
    </location>
</feature>
<proteinExistence type="predicted"/>